<dbReference type="Pfam" id="PF03372">
    <property type="entry name" value="Exo_endo_phos"/>
    <property type="match status" value="1"/>
</dbReference>
<dbReference type="AlphaFoldDB" id="A0A8S3S1J5"/>
<dbReference type="CDD" id="cd01650">
    <property type="entry name" value="RT_nLTR_like"/>
    <property type="match status" value="1"/>
</dbReference>
<evidence type="ECO:0000313" key="2">
    <source>
        <dbReference type="EMBL" id="CAG2212315.1"/>
    </source>
</evidence>
<dbReference type="Gene3D" id="3.60.10.10">
    <property type="entry name" value="Endonuclease/exonuclease/phosphatase"/>
    <property type="match status" value="1"/>
</dbReference>
<evidence type="ECO:0000313" key="3">
    <source>
        <dbReference type="Proteomes" id="UP000683360"/>
    </source>
</evidence>
<dbReference type="Pfam" id="PF00078">
    <property type="entry name" value="RVT_1"/>
    <property type="match status" value="1"/>
</dbReference>
<dbReference type="InterPro" id="IPR036691">
    <property type="entry name" value="Endo/exonu/phosph_ase_sf"/>
</dbReference>
<dbReference type="GO" id="GO:0003824">
    <property type="term" value="F:catalytic activity"/>
    <property type="evidence" value="ECO:0007669"/>
    <property type="project" value="InterPro"/>
</dbReference>
<organism evidence="2 3">
    <name type="scientific">Mytilus edulis</name>
    <name type="common">Blue mussel</name>
    <dbReference type="NCBI Taxonomy" id="6550"/>
    <lineage>
        <taxon>Eukaryota</taxon>
        <taxon>Metazoa</taxon>
        <taxon>Spiralia</taxon>
        <taxon>Lophotrochozoa</taxon>
        <taxon>Mollusca</taxon>
        <taxon>Bivalvia</taxon>
        <taxon>Autobranchia</taxon>
        <taxon>Pteriomorphia</taxon>
        <taxon>Mytilida</taxon>
        <taxon>Mytiloidea</taxon>
        <taxon>Mytilidae</taxon>
        <taxon>Mytilinae</taxon>
        <taxon>Mytilus</taxon>
    </lineage>
</organism>
<protein>
    <recommendedName>
        <fullName evidence="1">Reverse transcriptase domain-containing protein</fullName>
    </recommendedName>
</protein>
<dbReference type="SUPFAM" id="SSF56219">
    <property type="entry name" value="DNase I-like"/>
    <property type="match status" value="1"/>
</dbReference>
<dbReference type="InterPro" id="IPR043502">
    <property type="entry name" value="DNA/RNA_pol_sf"/>
</dbReference>
<sequence length="1022" mass="117646">MCIQNEHLDIIGIAETHLTGKNEIRINGYKWFGHNRTELHERAKKGSGGVGFLVRDDIASRYNIEILDKSVEGILWVHVQQSDGRDCFRACVCYLPPTGTTRNIDANDFYDSLLSQVHVYGNESIFFLCGDFNSRCGDMDDYIAGVDTIPERNVVDFKRNAHGELLCEYLINSNCCILNGRKGVKNNYTYISQLGSSVVDYCLIPYELLDIFEQCDVITMSELIEKHDIFEYVDPLVSKPDHSMLLWNVKVEKCVSEASNDNGNKSEYNKFNLKNIPNSFLADHLRDIEELILSLELNNVNQNNLDIVYQNFVNLLKNEMLEKMDYKVIKVSLGLNNKKRRMKKPWWSDHLTILWNDVCAIEKEMLKSKSDTRKRQCRQEFICKRKLFDRETQRSKRRYWRDQLNEIDNLESTNQTEFWKKIGRVGVGEERRKAIPMSVQLPDGSISHDRDAVLNEWKRSFCSLLNPEGSIDNLPTDTSTDNGATMNYDITHEEVKRAVISLKVNKAVGVDEIPSEVLKNPRLLNFLLSLFNKCFFSGTIPTIWRKGIINPIPKSSTSNPKDPMCYRGLTLVPVCYKLYCHILNNRLLEWEEENNILDDCQNGFRKGRSTIDHIKSLSSIIETRKLKRLSTFTAFIDFRKAYDGIDRNLLCQKLLDIGICGNMYNAIVSLYKSVECCVRVNGQLTDWFNVQCGLKQGCLLSPLLFNVYVNGLVTYICSLNVGINIDEENVSILLYADDLVLLAGSESDLQVLLDGLQLWCAENKMTINHNKSNVVHFRPNSTPRTINSFKCGELDINVVGKYTYLGLVLTEHLDYQIMAKHVAASANRALGLVISKYKSFGGLPFDSFTKLYDSIVWSTISYGAAVWGDRTFSCINSIQNKAIRFYMGVGRYTPNVAVNGDSAWKPPCVRQWRTVINQWNRLRYMNTDRLNKRIHNWAEHSFRRYKACKNSNYRLYQQFESCNISDWYNDTNIHKTTVLAKIEDKLLTDFRNKWTEDLHRVSARRMDGDLLLNMSKACGFKA</sequence>
<proteinExistence type="predicted"/>
<dbReference type="SUPFAM" id="SSF56672">
    <property type="entry name" value="DNA/RNA polymerases"/>
    <property type="match status" value="1"/>
</dbReference>
<dbReference type="InterPro" id="IPR005135">
    <property type="entry name" value="Endo/exonuclease/phosphatase"/>
</dbReference>
<dbReference type="PANTHER" id="PTHR19446">
    <property type="entry name" value="REVERSE TRANSCRIPTASES"/>
    <property type="match status" value="1"/>
</dbReference>
<dbReference type="OrthoDB" id="6182921at2759"/>
<dbReference type="PROSITE" id="PS50878">
    <property type="entry name" value="RT_POL"/>
    <property type="match status" value="1"/>
</dbReference>
<gene>
    <name evidence="2" type="ORF">MEDL_26262</name>
</gene>
<accession>A0A8S3S1J5</accession>
<dbReference type="EMBL" id="CAJPWZ010001294">
    <property type="protein sequence ID" value="CAG2212315.1"/>
    <property type="molecule type" value="Genomic_DNA"/>
</dbReference>
<keyword evidence="3" id="KW-1185">Reference proteome</keyword>
<dbReference type="InterPro" id="IPR000477">
    <property type="entry name" value="RT_dom"/>
</dbReference>
<evidence type="ECO:0000259" key="1">
    <source>
        <dbReference type="PROSITE" id="PS50878"/>
    </source>
</evidence>
<name>A0A8S3S1J5_MYTED</name>
<comment type="caution">
    <text evidence="2">The sequence shown here is derived from an EMBL/GenBank/DDBJ whole genome shotgun (WGS) entry which is preliminary data.</text>
</comment>
<feature type="domain" description="Reverse transcriptase" evidence="1">
    <location>
        <begin position="533"/>
        <end position="809"/>
    </location>
</feature>
<reference evidence="2" key="1">
    <citation type="submission" date="2021-03" db="EMBL/GenBank/DDBJ databases">
        <authorList>
            <person name="Bekaert M."/>
        </authorList>
    </citation>
    <scope>NUCLEOTIDE SEQUENCE</scope>
</reference>
<dbReference type="Proteomes" id="UP000683360">
    <property type="component" value="Unassembled WGS sequence"/>
</dbReference>